<proteinExistence type="predicted"/>
<reference evidence="3" key="1">
    <citation type="journal article" date="2019" name="Sci. Rep.">
        <title>Draft genome of Tanacetum cinerariifolium, the natural source of mosquito coil.</title>
        <authorList>
            <person name="Yamashiro T."/>
            <person name="Shiraishi A."/>
            <person name="Satake H."/>
            <person name="Nakayama K."/>
        </authorList>
    </citation>
    <scope>NUCLEOTIDE SEQUENCE</scope>
</reference>
<name>A0A6L2NRC5_TANCI</name>
<evidence type="ECO:0000313" key="3">
    <source>
        <dbReference type="EMBL" id="GEU87959.1"/>
    </source>
</evidence>
<keyword evidence="2" id="KW-0732">Signal</keyword>
<feature type="chain" id="PRO_5026846393" evidence="2">
    <location>
        <begin position="21"/>
        <end position="249"/>
    </location>
</feature>
<evidence type="ECO:0000256" key="2">
    <source>
        <dbReference type="SAM" id="SignalP"/>
    </source>
</evidence>
<accession>A0A6L2NRC5</accession>
<gene>
    <name evidence="3" type="ORF">Tci_059937</name>
</gene>
<evidence type="ECO:0000256" key="1">
    <source>
        <dbReference type="SAM" id="Coils"/>
    </source>
</evidence>
<dbReference type="AlphaFoldDB" id="A0A6L2NRC5"/>
<feature type="signal peptide" evidence="2">
    <location>
        <begin position="1"/>
        <end position="20"/>
    </location>
</feature>
<organism evidence="3">
    <name type="scientific">Tanacetum cinerariifolium</name>
    <name type="common">Dalmatian daisy</name>
    <name type="synonym">Chrysanthemum cinerariifolium</name>
    <dbReference type="NCBI Taxonomy" id="118510"/>
    <lineage>
        <taxon>Eukaryota</taxon>
        <taxon>Viridiplantae</taxon>
        <taxon>Streptophyta</taxon>
        <taxon>Embryophyta</taxon>
        <taxon>Tracheophyta</taxon>
        <taxon>Spermatophyta</taxon>
        <taxon>Magnoliopsida</taxon>
        <taxon>eudicotyledons</taxon>
        <taxon>Gunneridae</taxon>
        <taxon>Pentapetalae</taxon>
        <taxon>asterids</taxon>
        <taxon>campanulids</taxon>
        <taxon>Asterales</taxon>
        <taxon>Asteraceae</taxon>
        <taxon>Asteroideae</taxon>
        <taxon>Anthemideae</taxon>
        <taxon>Anthemidinae</taxon>
        <taxon>Tanacetum</taxon>
    </lineage>
</organism>
<dbReference type="EMBL" id="BKCJ010009645">
    <property type="protein sequence ID" value="GEU87959.1"/>
    <property type="molecule type" value="Genomic_DNA"/>
</dbReference>
<sequence length="249" mass="28198">MSMSLLLGLFMLANWLLTRGKGNVDASHAIESHGDNEGGLSGLQTRPSPAHHSGTVLRTPCIFIVIYVLQANTLLRFEALKEQHADLAYANESFKDVKARYKECKKEIATNRLEELEEETKEAYQINSSQAHQIKQLEEALKQSEADAHQLRTEKECYVVEAGRGEMVRQRIINQYLFTFVRRLHQSAEYKRLLREVFSLAIGKGFMDGISIGRKDVDIQAILKATSNVDPASSDTFMDAYEKLFDRSV</sequence>
<protein>
    <submittedName>
        <fullName evidence="3">Uncharacterized protein</fullName>
    </submittedName>
</protein>
<comment type="caution">
    <text evidence="3">The sequence shown here is derived from an EMBL/GenBank/DDBJ whole genome shotgun (WGS) entry which is preliminary data.</text>
</comment>
<feature type="coiled-coil region" evidence="1">
    <location>
        <begin position="99"/>
        <end position="154"/>
    </location>
</feature>
<keyword evidence="1" id="KW-0175">Coiled coil</keyword>